<keyword evidence="1" id="KW-1133">Transmembrane helix</keyword>
<organism evidence="2 3">
    <name type="scientific">Hymenochirus boettgeri</name>
    <name type="common">Congo dwarf clawed frog</name>
    <dbReference type="NCBI Taxonomy" id="247094"/>
    <lineage>
        <taxon>Eukaryota</taxon>
        <taxon>Metazoa</taxon>
        <taxon>Chordata</taxon>
        <taxon>Craniata</taxon>
        <taxon>Vertebrata</taxon>
        <taxon>Euteleostomi</taxon>
        <taxon>Amphibia</taxon>
        <taxon>Batrachia</taxon>
        <taxon>Anura</taxon>
        <taxon>Pipoidea</taxon>
        <taxon>Pipidae</taxon>
        <taxon>Pipinae</taxon>
        <taxon>Hymenochirus</taxon>
    </lineage>
</organism>
<sequence>MQQNVALLQFSKRLHTLPFIRNLCFPLVIFLFQCTTLYHFSLINNFVHKYFRFTAPLRSSNTPIDFGSNVNIVKNSFQKIKYIYIFSF</sequence>
<comment type="caution">
    <text evidence="2">The sequence shown here is derived from an EMBL/GenBank/DDBJ whole genome shotgun (WGS) entry which is preliminary data.</text>
</comment>
<proteinExistence type="predicted"/>
<gene>
    <name evidence="2" type="ORF">GDO86_007100</name>
</gene>
<evidence type="ECO:0000313" key="2">
    <source>
        <dbReference type="EMBL" id="KAG8435875.1"/>
    </source>
</evidence>
<dbReference type="EMBL" id="JAACNH010000007">
    <property type="protein sequence ID" value="KAG8435875.1"/>
    <property type="molecule type" value="Genomic_DNA"/>
</dbReference>
<keyword evidence="1" id="KW-0472">Membrane</keyword>
<keyword evidence="1" id="KW-0812">Transmembrane</keyword>
<protein>
    <submittedName>
        <fullName evidence="2">Uncharacterized protein</fullName>
    </submittedName>
</protein>
<evidence type="ECO:0000256" key="1">
    <source>
        <dbReference type="SAM" id="Phobius"/>
    </source>
</evidence>
<evidence type="ECO:0000313" key="3">
    <source>
        <dbReference type="Proteomes" id="UP000812440"/>
    </source>
</evidence>
<dbReference type="Proteomes" id="UP000812440">
    <property type="component" value="Chromosome 4"/>
</dbReference>
<accession>A0A8T2ISG4</accession>
<reference evidence="2" key="1">
    <citation type="thesis" date="2020" institute="ProQuest LLC" country="789 East Eisenhower Parkway, Ann Arbor, MI, USA">
        <title>Comparative Genomics and Chromosome Evolution.</title>
        <authorList>
            <person name="Mudd A.B."/>
        </authorList>
    </citation>
    <scope>NUCLEOTIDE SEQUENCE</scope>
    <source>
        <strain evidence="2">Female2</strain>
        <tissue evidence="2">Blood</tissue>
    </source>
</reference>
<feature type="transmembrane region" description="Helical" evidence="1">
    <location>
        <begin position="20"/>
        <end position="43"/>
    </location>
</feature>
<keyword evidence="3" id="KW-1185">Reference proteome</keyword>
<dbReference type="AlphaFoldDB" id="A0A8T2ISG4"/>
<name>A0A8T2ISG4_9PIPI</name>